<keyword evidence="3" id="KW-1185">Reference proteome</keyword>
<name>A0A3M8D795_9BACL</name>
<sequence>MVGFLLTVCIALLLVLVLFKKCGVTRPFSRLVLLSLLFCVLATACLGVNYVQSLLPGLQDGIAVSNTLAAFIVGEEQWSQEKFFQYFEGFMATSVILMGLYIIALMWEFRTRGK</sequence>
<evidence type="ECO:0000313" key="2">
    <source>
        <dbReference type="EMBL" id="RNB83892.1"/>
    </source>
</evidence>
<protein>
    <submittedName>
        <fullName evidence="2">Uncharacterized protein</fullName>
    </submittedName>
</protein>
<dbReference type="EMBL" id="RHHU01000010">
    <property type="protein sequence ID" value="RNB83892.1"/>
    <property type="molecule type" value="Genomic_DNA"/>
</dbReference>
<keyword evidence="1" id="KW-1133">Transmembrane helix</keyword>
<proteinExistence type="predicted"/>
<dbReference type="AlphaFoldDB" id="A0A3M8D795"/>
<organism evidence="2 3">
    <name type="scientific">Brevibacillus nitrificans</name>
    <dbReference type="NCBI Taxonomy" id="651560"/>
    <lineage>
        <taxon>Bacteria</taxon>
        <taxon>Bacillati</taxon>
        <taxon>Bacillota</taxon>
        <taxon>Bacilli</taxon>
        <taxon>Bacillales</taxon>
        <taxon>Paenibacillaceae</taxon>
        <taxon>Brevibacillus</taxon>
    </lineage>
</organism>
<comment type="caution">
    <text evidence="2">The sequence shown here is derived from an EMBL/GenBank/DDBJ whole genome shotgun (WGS) entry which is preliminary data.</text>
</comment>
<keyword evidence="1" id="KW-0472">Membrane</keyword>
<gene>
    <name evidence="2" type="ORF">EDM59_15355</name>
</gene>
<keyword evidence="1" id="KW-0812">Transmembrane</keyword>
<evidence type="ECO:0000256" key="1">
    <source>
        <dbReference type="SAM" id="Phobius"/>
    </source>
</evidence>
<evidence type="ECO:0000313" key="3">
    <source>
        <dbReference type="Proteomes" id="UP000269573"/>
    </source>
</evidence>
<reference evidence="2 3" key="1">
    <citation type="submission" date="2018-10" db="EMBL/GenBank/DDBJ databases">
        <title>Phylogenomics of Brevibacillus.</title>
        <authorList>
            <person name="Dunlap C."/>
        </authorList>
    </citation>
    <scope>NUCLEOTIDE SEQUENCE [LARGE SCALE GENOMIC DNA]</scope>
    <source>
        <strain evidence="2 3">JCM 15774</strain>
    </source>
</reference>
<accession>A0A3M8D795</accession>
<feature type="transmembrane region" description="Helical" evidence="1">
    <location>
        <begin position="86"/>
        <end position="107"/>
    </location>
</feature>
<feature type="transmembrane region" description="Helical" evidence="1">
    <location>
        <begin position="29"/>
        <end position="51"/>
    </location>
</feature>
<dbReference type="Proteomes" id="UP000269573">
    <property type="component" value="Unassembled WGS sequence"/>
</dbReference>